<keyword evidence="3 6" id="KW-0560">Oxidoreductase</keyword>
<dbReference type="Gene3D" id="1.10.630.10">
    <property type="entry name" value="Cytochrome P450"/>
    <property type="match status" value="1"/>
</dbReference>
<keyword evidence="4 5" id="KW-0408">Iron</keyword>
<keyword evidence="7" id="KW-1133">Transmembrane helix</keyword>
<keyword evidence="2 5" id="KW-0479">Metal-binding</keyword>
<keyword evidence="7" id="KW-0472">Membrane</keyword>
<proteinExistence type="inferred from homology"/>
<dbReference type="SUPFAM" id="SSF48264">
    <property type="entry name" value="Cytochrome P450"/>
    <property type="match status" value="1"/>
</dbReference>
<evidence type="ECO:0000256" key="5">
    <source>
        <dbReference type="PIRSR" id="PIRSR602401-1"/>
    </source>
</evidence>
<evidence type="ECO:0000256" key="4">
    <source>
        <dbReference type="ARBA" id="ARBA00023004"/>
    </source>
</evidence>
<dbReference type="InterPro" id="IPR050121">
    <property type="entry name" value="Cytochrome_P450_monoxygenase"/>
</dbReference>
<keyword evidence="5 6" id="KW-0349">Heme</keyword>
<dbReference type="PRINTS" id="PR00463">
    <property type="entry name" value="EP450I"/>
</dbReference>
<dbReference type="AlphaFoldDB" id="V9DTK3"/>
<evidence type="ECO:0000256" key="1">
    <source>
        <dbReference type="ARBA" id="ARBA00001971"/>
    </source>
</evidence>
<evidence type="ECO:0000313" key="9">
    <source>
        <dbReference type="Proteomes" id="UP000030678"/>
    </source>
</evidence>
<reference evidence="8 9" key="1">
    <citation type="submission" date="2013-03" db="EMBL/GenBank/DDBJ databases">
        <title>The Genome Sequence of Cladophialophora carrionii CBS 160.54.</title>
        <authorList>
            <consortium name="The Broad Institute Genomics Platform"/>
            <person name="Cuomo C."/>
            <person name="de Hoog S."/>
            <person name="Gorbushina A."/>
            <person name="Walker B."/>
            <person name="Young S.K."/>
            <person name="Zeng Q."/>
            <person name="Gargeya S."/>
            <person name="Fitzgerald M."/>
            <person name="Haas B."/>
            <person name="Abouelleil A."/>
            <person name="Allen A.W."/>
            <person name="Alvarado L."/>
            <person name="Arachchi H.M."/>
            <person name="Berlin A.M."/>
            <person name="Chapman S.B."/>
            <person name="Gainer-Dewar J."/>
            <person name="Goldberg J."/>
            <person name="Griggs A."/>
            <person name="Gujja S."/>
            <person name="Hansen M."/>
            <person name="Howarth C."/>
            <person name="Imamovic A."/>
            <person name="Ireland A."/>
            <person name="Larimer J."/>
            <person name="McCowan C."/>
            <person name="Murphy C."/>
            <person name="Pearson M."/>
            <person name="Poon T.W."/>
            <person name="Priest M."/>
            <person name="Roberts A."/>
            <person name="Saif S."/>
            <person name="Shea T."/>
            <person name="Sisk P."/>
            <person name="Sykes S."/>
            <person name="Wortman J."/>
            <person name="Nusbaum C."/>
            <person name="Birren B."/>
        </authorList>
    </citation>
    <scope>NUCLEOTIDE SEQUENCE [LARGE SCALE GENOMIC DNA]</scope>
    <source>
        <strain evidence="8 9">CBS 160.54</strain>
    </source>
</reference>
<dbReference type="PRINTS" id="PR00385">
    <property type="entry name" value="P450"/>
</dbReference>
<feature type="binding site" description="axial binding residue" evidence="5">
    <location>
        <position position="458"/>
    </location>
    <ligand>
        <name>heme</name>
        <dbReference type="ChEBI" id="CHEBI:30413"/>
    </ligand>
    <ligandPart>
        <name>Fe</name>
        <dbReference type="ChEBI" id="CHEBI:18248"/>
    </ligandPart>
</feature>
<dbReference type="Pfam" id="PF00067">
    <property type="entry name" value="p450"/>
    <property type="match status" value="1"/>
</dbReference>
<dbReference type="InterPro" id="IPR017972">
    <property type="entry name" value="Cyt_P450_CS"/>
</dbReference>
<dbReference type="VEuPathDB" id="FungiDB:G647_01770"/>
<dbReference type="GO" id="GO:0004497">
    <property type="term" value="F:monooxygenase activity"/>
    <property type="evidence" value="ECO:0007669"/>
    <property type="project" value="UniProtKB-KW"/>
</dbReference>
<evidence type="ECO:0000256" key="6">
    <source>
        <dbReference type="RuleBase" id="RU000461"/>
    </source>
</evidence>
<accession>V9DTK3</accession>
<dbReference type="RefSeq" id="XP_008723391.1">
    <property type="nucleotide sequence ID" value="XM_008725169.1"/>
</dbReference>
<dbReference type="GO" id="GO:0005506">
    <property type="term" value="F:iron ion binding"/>
    <property type="evidence" value="ECO:0007669"/>
    <property type="project" value="InterPro"/>
</dbReference>
<gene>
    <name evidence="8" type="ORF">G647_01770</name>
</gene>
<dbReference type="InterPro" id="IPR002401">
    <property type="entry name" value="Cyt_P450_E_grp-I"/>
</dbReference>
<organism evidence="8 9">
    <name type="scientific">Cladophialophora carrionii CBS 160.54</name>
    <dbReference type="NCBI Taxonomy" id="1279043"/>
    <lineage>
        <taxon>Eukaryota</taxon>
        <taxon>Fungi</taxon>
        <taxon>Dikarya</taxon>
        <taxon>Ascomycota</taxon>
        <taxon>Pezizomycotina</taxon>
        <taxon>Eurotiomycetes</taxon>
        <taxon>Chaetothyriomycetidae</taxon>
        <taxon>Chaetothyriales</taxon>
        <taxon>Herpotrichiellaceae</taxon>
        <taxon>Cladophialophora</taxon>
    </lineage>
</organism>
<evidence type="ECO:0000256" key="2">
    <source>
        <dbReference type="ARBA" id="ARBA00022723"/>
    </source>
</evidence>
<sequence>MDLLSVFHPASAAQCALLVVSIGITLLFSFLVLNSRQAGLSHIPGPFLARFTDAWALYIAWRGIHFHNKVHVQRGLQARYGDVVRTGPRSVTVFDPAAVSVIYGVRSKLDKGNAYVPFRQAGVTTSLLSIPDEKTHSQYRKLVSNAYSMTSLKGYEPYVDDMVNRFVEVCDQHAFAGKPMNLSLWCQYYCFDVVSKITMGMPLGSMKGEGHDAYGLVQRVRAFGFYSGLVSQMPWLHKILQDNPLMRKTRPSPFMKVVGGTVQARLRTPDPEDQPRPDLLSHFVATHAGYPRLMDEKQVLIMTSGNLIAGGLSPSAAFDELCRYLATHPDSQDKLYGELRQAQCRLPASYDHVKNLPYLEGTIREAYRLHSSTSFNLQRVTGAAGLELPNGVRIPPNTNIGCPAGAINQDVRVYGADADEYNPERWMQRENETIEAYLERRKLMERTDMTFGQGSRACIGKNVAFLEFFKAVATLMAQFKVRQPVLSTPEEVLNFAVQDRLLTMTRTV</sequence>
<comment type="cofactor">
    <cofactor evidence="1 5">
        <name>heme</name>
        <dbReference type="ChEBI" id="CHEBI:30413"/>
    </cofactor>
</comment>
<dbReference type="OrthoDB" id="184880at2759"/>
<dbReference type="GeneID" id="19980263"/>
<evidence type="ECO:0000313" key="8">
    <source>
        <dbReference type="EMBL" id="ETI29317.1"/>
    </source>
</evidence>
<dbReference type="GO" id="GO:0044550">
    <property type="term" value="P:secondary metabolite biosynthetic process"/>
    <property type="evidence" value="ECO:0007669"/>
    <property type="project" value="UniProtKB-ARBA"/>
</dbReference>
<dbReference type="InterPro" id="IPR001128">
    <property type="entry name" value="Cyt_P450"/>
</dbReference>
<dbReference type="GO" id="GO:0016705">
    <property type="term" value="F:oxidoreductase activity, acting on paired donors, with incorporation or reduction of molecular oxygen"/>
    <property type="evidence" value="ECO:0007669"/>
    <property type="project" value="InterPro"/>
</dbReference>
<feature type="transmembrane region" description="Helical" evidence="7">
    <location>
        <begin position="6"/>
        <end position="33"/>
    </location>
</feature>
<dbReference type="Proteomes" id="UP000030678">
    <property type="component" value="Unassembled WGS sequence"/>
</dbReference>
<name>V9DTK3_9EURO</name>
<evidence type="ECO:0008006" key="10">
    <source>
        <dbReference type="Google" id="ProtNLM"/>
    </source>
</evidence>
<dbReference type="PANTHER" id="PTHR24305">
    <property type="entry name" value="CYTOCHROME P450"/>
    <property type="match status" value="1"/>
</dbReference>
<keyword evidence="7" id="KW-0812">Transmembrane</keyword>
<evidence type="ECO:0000256" key="3">
    <source>
        <dbReference type="ARBA" id="ARBA00023002"/>
    </source>
</evidence>
<protein>
    <recommendedName>
        <fullName evidence="10">Cytochrome P450 oxidoreductase</fullName>
    </recommendedName>
</protein>
<comment type="similarity">
    <text evidence="6">Belongs to the cytochrome P450 family.</text>
</comment>
<evidence type="ECO:0000256" key="7">
    <source>
        <dbReference type="SAM" id="Phobius"/>
    </source>
</evidence>
<dbReference type="EMBL" id="KB822697">
    <property type="protein sequence ID" value="ETI29317.1"/>
    <property type="molecule type" value="Genomic_DNA"/>
</dbReference>
<dbReference type="InterPro" id="IPR036396">
    <property type="entry name" value="Cyt_P450_sf"/>
</dbReference>
<keyword evidence="6" id="KW-0503">Monooxygenase</keyword>
<dbReference type="GO" id="GO:0020037">
    <property type="term" value="F:heme binding"/>
    <property type="evidence" value="ECO:0007669"/>
    <property type="project" value="InterPro"/>
</dbReference>
<dbReference type="HOGENOM" id="CLU_001570_14_0_1"/>
<dbReference type="PROSITE" id="PS00086">
    <property type="entry name" value="CYTOCHROME_P450"/>
    <property type="match status" value="1"/>
</dbReference>
<dbReference type="PANTHER" id="PTHR24305:SF235">
    <property type="entry name" value="CYTOCHROME P450 MONOOXYGENASE APDB-RELATED"/>
    <property type="match status" value="1"/>
</dbReference>